<keyword evidence="3" id="KW-1185">Reference proteome</keyword>
<dbReference type="GO" id="GO:0005524">
    <property type="term" value="F:ATP binding"/>
    <property type="evidence" value="ECO:0007669"/>
    <property type="project" value="InterPro"/>
</dbReference>
<proteinExistence type="predicted"/>
<dbReference type="GO" id="GO:0004672">
    <property type="term" value="F:protein kinase activity"/>
    <property type="evidence" value="ECO:0007669"/>
    <property type="project" value="InterPro"/>
</dbReference>
<reference evidence="2 3" key="1">
    <citation type="submission" date="2018-08" db="EMBL/GenBank/DDBJ databases">
        <title>Genome and evolution of the arbuscular mycorrhizal fungus Diversispora epigaea (formerly Glomus versiforme) and its bacterial endosymbionts.</title>
        <authorList>
            <person name="Sun X."/>
            <person name="Fei Z."/>
            <person name="Harrison M."/>
        </authorList>
    </citation>
    <scope>NUCLEOTIDE SEQUENCE [LARGE SCALE GENOMIC DNA]</scope>
    <source>
        <strain evidence="2 3">IT104</strain>
    </source>
</reference>
<evidence type="ECO:0000259" key="1">
    <source>
        <dbReference type="PROSITE" id="PS50011"/>
    </source>
</evidence>
<dbReference type="AlphaFoldDB" id="A0A397JMR2"/>
<evidence type="ECO:0000313" key="2">
    <source>
        <dbReference type="EMBL" id="RHZ87266.1"/>
    </source>
</evidence>
<dbReference type="SUPFAM" id="SSF56112">
    <property type="entry name" value="Protein kinase-like (PK-like)"/>
    <property type="match status" value="1"/>
</dbReference>
<dbReference type="EMBL" id="PQFF01000035">
    <property type="protein sequence ID" value="RHZ87266.1"/>
    <property type="molecule type" value="Genomic_DNA"/>
</dbReference>
<name>A0A397JMR2_9GLOM</name>
<organism evidence="2 3">
    <name type="scientific">Diversispora epigaea</name>
    <dbReference type="NCBI Taxonomy" id="1348612"/>
    <lineage>
        <taxon>Eukaryota</taxon>
        <taxon>Fungi</taxon>
        <taxon>Fungi incertae sedis</taxon>
        <taxon>Mucoromycota</taxon>
        <taxon>Glomeromycotina</taxon>
        <taxon>Glomeromycetes</taxon>
        <taxon>Diversisporales</taxon>
        <taxon>Diversisporaceae</taxon>
        <taxon>Diversispora</taxon>
    </lineage>
</organism>
<dbReference type="InterPro" id="IPR000719">
    <property type="entry name" value="Prot_kinase_dom"/>
</dbReference>
<dbReference type="PROSITE" id="PS50011">
    <property type="entry name" value="PROTEIN_KINASE_DOM"/>
    <property type="match status" value="1"/>
</dbReference>
<dbReference type="InterPro" id="IPR011009">
    <property type="entry name" value="Kinase-like_dom_sf"/>
</dbReference>
<sequence length="193" mass="22254">MGREQYIMLGGLIDQLANGILKINGEVEAALKKFDNLMAIHLKTHILWKMVLQYASDIVHQDFHPGNLLSDNFNFDLRISDIGLSKLIGVNSNSPEKKNIFGVLPEALDARVTHRPTSRELYDEFRNWNSIKKAEEFLANQESTNTTTPHLVFIKHIHKQFILNFLKLPKPKNDENFERKLEELTESMSLEIL</sequence>
<dbReference type="OrthoDB" id="4062651at2759"/>
<gene>
    <name evidence="2" type="ORF">Glove_37g161</name>
</gene>
<evidence type="ECO:0000313" key="3">
    <source>
        <dbReference type="Proteomes" id="UP000266861"/>
    </source>
</evidence>
<protein>
    <recommendedName>
        <fullName evidence="1">Protein kinase domain-containing protein</fullName>
    </recommendedName>
</protein>
<dbReference type="Proteomes" id="UP000266861">
    <property type="component" value="Unassembled WGS sequence"/>
</dbReference>
<comment type="caution">
    <text evidence="2">The sequence shown here is derived from an EMBL/GenBank/DDBJ whole genome shotgun (WGS) entry which is preliminary data.</text>
</comment>
<feature type="domain" description="Protein kinase" evidence="1">
    <location>
        <begin position="1"/>
        <end position="193"/>
    </location>
</feature>
<accession>A0A397JMR2</accession>
<dbReference type="Gene3D" id="1.10.510.10">
    <property type="entry name" value="Transferase(Phosphotransferase) domain 1"/>
    <property type="match status" value="1"/>
</dbReference>